<dbReference type="SUPFAM" id="SSF55455">
    <property type="entry name" value="SRF-like"/>
    <property type="match status" value="1"/>
</dbReference>
<dbReference type="STRING" id="72664.V4KMR5"/>
<accession>V4KMR5</accession>
<protein>
    <recommendedName>
        <fullName evidence="3">MADS-box domain-containing protein</fullName>
    </recommendedName>
</protein>
<evidence type="ECO:0000313" key="2">
    <source>
        <dbReference type="Proteomes" id="UP000030689"/>
    </source>
</evidence>
<dbReference type="eggNOG" id="KOG0014">
    <property type="taxonomic scope" value="Eukaryota"/>
</dbReference>
<evidence type="ECO:0008006" key="3">
    <source>
        <dbReference type="Google" id="ProtNLM"/>
    </source>
</evidence>
<dbReference type="OMA" id="FMETMAL"/>
<dbReference type="Gene3D" id="3.40.1810.10">
    <property type="entry name" value="Transcription factor, MADS-box"/>
    <property type="match status" value="1"/>
</dbReference>
<keyword evidence="2" id="KW-1185">Reference proteome</keyword>
<gene>
    <name evidence="1" type="ORF">EUTSA_v10019660mg</name>
</gene>
<dbReference type="AlphaFoldDB" id="V4KMR5"/>
<dbReference type="EMBL" id="KI517953">
    <property type="protein sequence ID" value="ESQ28593.1"/>
    <property type="molecule type" value="Genomic_DNA"/>
</dbReference>
<sequence>MKELSILCGITSCAIIYNPYDSNLEVWPSNSDVQRVIFDFRTLTRDRQTQKMVDQKTFLRQRITKESEHLKRQGKDNRKQEMTKVMFQCLVGSLAMFHLHIMDLNNLGYMIQQYQKYIDRRMGESSNAAATAAPSSMGIGSLVVATATTVPAAMMHEMNHPEQMSYAAEHMGFSFIDNYHHNHNHHHYYHHQQQQHQQIPSESSTTLTIVSLSSVISVTSPTATNNIWCH</sequence>
<proteinExistence type="predicted"/>
<name>V4KMR5_EUTSA</name>
<organism evidence="1 2">
    <name type="scientific">Eutrema salsugineum</name>
    <name type="common">Saltwater cress</name>
    <name type="synonym">Sisymbrium salsugineum</name>
    <dbReference type="NCBI Taxonomy" id="72664"/>
    <lineage>
        <taxon>Eukaryota</taxon>
        <taxon>Viridiplantae</taxon>
        <taxon>Streptophyta</taxon>
        <taxon>Embryophyta</taxon>
        <taxon>Tracheophyta</taxon>
        <taxon>Spermatophyta</taxon>
        <taxon>Magnoliopsida</taxon>
        <taxon>eudicotyledons</taxon>
        <taxon>Gunneridae</taxon>
        <taxon>Pentapetalae</taxon>
        <taxon>rosids</taxon>
        <taxon>malvids</taxon>
        <taxon>Brassicales</taxon>
        <taxon>Brassicaceae</taxon>
        <taxon>Eutremeae</taxon>
        <taxon>Eutrema</taxon>
    </lineage>
</organism>
<dbReference type="GO" id="GO:0046983">
    <property type="term" value="F:protein dimerization activity"/>
    <property type="evidence" value="ECO:0007669"/>
    <property type="project" value="InterPro"/>
</dbReference>
<evidence type="ECO:0000313" key="1">
    <source>
        <dbReference type="EMBL" id="ESQ28593.1"/>
    </source>
</evidence>
<dbReference type="GO" id="GO:0003677">
    <property type="term" value="F:DNA binding"/>
    <property type="evidence" value="ECO:0007669"/>
    <property type="project" value="InterPro"/>
</dbReference>
<dbReference type="Gramene" id="ESQ28593">
    <property type="protein sequence ID" value="ESQ28593"/>
    <property type="gene ID" value="EUTSA_v10019660mg"/>
</dbReference>
<dbReference type="InterPro" id="IPR036879">
    <property type="entry name" value="TF_MADSbox_sf"/>
</dbReference>
<dbReference type="KEGG" id="eus:EUTSA_v10019660mg"/>
<dbReference type="Proteomes" id="UP000030689">
    <property type="component" value="Unassembled WGS sequence"/>
</dbReference>
<reference evidence="1 2" key="1">
    <citation type="journal article" date="2013" name="Front. Plant Sci.">
        <title>The Reference Genome of the Halophytic Plant Eutrema salsugineum.</title>
        <authorList>
            <person name="Yang R."/>
            <person name="Jarvis D.E."/>
            <person name="Chen H."/>
            <person name="Beilstein M.A."/>
            <person name="Grimwood J."/>
            <person name="Jenkins J."/>
            <person name="Shu S."/>
            <person name="Prochnik S."/>
            <person name="Xin M."/>
            <person name="Ma C."/>
            <person name="Schmutz J."/>
            <person name="Wing R.A."/>
            <person name="Mitchell-Olds T."/>
            <person name="Schumaker K.S."/>
            <person name="Wang X."/>
        </authorList>
    </citation>
    <scope>NUCLEOTIDE SEQUENCE [LARGE SCALE GENOMIC DNA]</scope>
</reference>